<evidence type="ECO:0000256" key="1">
    <source>
        <dbReference type="ARBA" id="ARBA00022485"/>
    </source>
</evidence>
<name>A0A6J5LAL5_9CAUD</name>
<dbReference type="HAMAP" id="MF_00917">
    <property type="entry name" value="QueE"/>
    <property type="match status" value="1"/>
</dbReference>
<evidence type="ECO:0000256" key="4">
    <source>
        <dbReference type="ARBA" id="ARBA00022842"/>
    </source>
</evidence>
<organism evidence="8">
    <name type="scientific">uncultured Caudovirales phage</name>
    <dbReference type="NCBI Taxonomy" id="2100421"/>
    <lineage>
        <taxon>Viruses</taxon>
        <taxon>Duplodnaviria</taxon>
        <taxon>Heunggongvirae</taxon>
        <taxon>Uroviricota</taxon>
        <taxon>Caudoviricetes</taxon>
        <taxon>Peduoviridae</taxon>
        <taxon>Maltschvirus</taxon>
        <taxon>Maltschvirus maltsch</taxon>
    </lineage>
</organism>
<evidence type="ECO:0000256" key="6">
    <source>
        <dbReference type="ARBA" id="ARBA00023014"/>
    </source>
</evidence>
<evidence type="ECO:0000256" key="5">
    <source>
        <dbReference type="ARBA" id="ARBA00023004"/>
    </source>
</evidence>
<dbReference type="InterPro" id="IPR013785">
    <property type="entry name" value="Aldolase_TIM"/>
</dbReference>
<dbReference type="InterPro" id="IPR024924">
    <property type="entry name" value="7-CO-7-deazaguanine_synth-like"/>
</dbReference>
<evidence type="ECO:0000313" key="8">
    <source>
        <dbReference type="EMBL" id="CAB4130077.1"/>
    </source>
</evidence>
<keyword evidence="6" id="KW-0411">Iron-sulfur</keyword>
<dbReference type="Gene3D" id="3.20.20.70">
    <property type="entry name" value="Aldolase class I"/>
    <property type="match status" value="1"/>
</dbReference>
<proteinExistence type="inferred from homology"/>
<keyword evidence="1" id="KW-0004">4Fe-4S</keyword>
<evidence type="ECO:0000256" key="2">
    <source>
        <dbReference type="ARBA" id="ARBA00022691"/>
    </source>
</evidence>
<dbReference type="SUPFAM" id="SSF102114">
    <property type="entry name" value="Radical SAM enzymes"/>
    <property type="match status" value="1"/>
</dbReference>
<protein>
    <submittedName>
        <fullName evidence="8">NrdG Organic radical activating enzymes</fullName>
    </submittedName>
</protein>
<accession>A0A6J5LAL5</accession>
<dbReference type="PANTHER" id="PTHR42836">
    <property type="entry name" value="7-CARBOXY-7-DEAZAGUANINE SYNTHASE"/>
    <property type="match status" value="1"/>
</dbReference>
<dbReference type="InterPro" id="IPR058240">
    <property type="entry name" value="rSAM_sf"/>
</dbReference>
<keyword evidence="4" id="KW-0460">Magnesium</keyword>
<dbReference type="EMBL" id="LR796237">
    <property type="protein sequence ID" value="CAB4130077.1"/>
    <property type="molecule type" value="Genomic_DNA"/>
</dbReference>
<dbReference type="SFLD" id="SFLDS00029">
    <property type="entry name" value="Radical_SAM"/>
    <property type="match status" value="1"/>
</dbReference>
<dbReference type="CDD" id="cd01335">
    <property type="entry name" value="Radical_SAM"/>
    <property type="match status" value="1"/>
</dbReference>
<dbReference type="GO" id="GO:0016829">
    <property type="term" value="F:lyase activity"/>
    <property type="evidence" value="ECO:0007669"/>
    <property type="project" value="UniProtKB-KW"/>
</dbReference>
<evidence type="ECO:0000256" key="7">
    <source>
        <dbReference type="ARBA" id="ARBA00023239"/>
    </source>
</evidence>
<evidence type="ECO:0000256" key="3">
    <source>
        <dbReference type="ARBA" id="ARBA00022723"/>
    </source>
</evidence>
<dbReference type="GO" id="GO:0046872">
    <property type="term" value="F:metal ion binding"/>
    <property type="evidence" value="ECO:0007669"/>
    <property type="project" value="UniProtKB-KW"/>
</dbReference>
<keyword evidence="7" id="KW-0456">Lyase</keyword>
<keyword evidence="3" id="KW-0479">Metal-binding</keyword>
<sequence>MFGTNSIVGKRHFKEAPTDSLMVTSLFSTLQGEGPFAGLPAVFIRLSLCNLTCSFCDTFFDDGDWLTYQQLEEKIEQSVRSYWTDKGQAVPSWAINTGSGKKYPNIVLVMTGGEPLLQANITEFMREQLNNFKAVQVESNGIPDTEVPNGVVLVCSPKCLEKDGVAVKYLAPSKTILDRADCLKFVMTADKESPYNTVPQWALDWKEHTGKDVYCSPMNVYNAFPQKIKLLRAEKGAITMAERSTVDEKIWFFEPGLINMETAAANHEWVGHYCMEHGLKMQMQMHLFANLA</sequence>
<reference evidence="8" key="1">
    <citation type="submission" date="2020-04" db="EMBL/GenBank/DDBJ databases">
        <authorList>
            <person name="Chiriac C."/>
            <person name="Salcher M."/>
            <person name="Ghai R."/>
            <person name="Kavagutti S V."/>
        </authorList>
    </citation>
    <scope>NUCLEOTIDE SEQUENCE</scope>
</reference>
<keyword evidence="2" id="KW-0949">S-adenosyl-L-methionine</keyword>
<keyword evidence="5" id="KW-0408">Iron</keyword>
<gene>
    <name evidence="8" type="ORF">UFOVP116_258</name>
</gene>
<dbReference type="GO" id="GO:0051539">
    <property type="term" value="F:4 iron, 4 sulfur cluster binding"/>
    <property type="evidence" value="ECO:0007669"/>
    <property type="project" value="UniProtKB-KW"/>
</dbReference>
<dbReference type="InterPro" id="IPR007197">
    <property type="entry name" value="rSAM"/>
</dbReference>
<dbReference type="PANTHER" id="PTHR42836:SF1">
    <property type="entry name" value="7-CARBOXY-7-DEAZAGUANINE SYNTHASE"/>
    <property type="match status" value="1"/>
</dbReference>